<dbReference type="Proteomes" id="UP001448614">
    <property type="component" value="Unassembled WGS sequence"/>
</dbReference>
<comment type="caution">
    <text evidence="4">The sequence shown here is derived from an EMBL/GenBank/DDBJ whole genome shotgun (WGS) entry which is preliminary data.</text>
</comment>
<dbReference type="SUPFAM" id="SSF103378">
    <property type="entry name" value="2-methylcitrate dehydratase PrpD"/>
    <property type="match status" value="1"/>
</dbReference>
<dbReference type="PANTHER" id="PTHR16943">
    <property type="entry name" value="2-METHYLCITRATE DEHYDRATASE-RELATED"/>
    <property type="match status" value="1"/>
</dbReference>
<accession>A0ABV0GX83</accession>
<dbReference type="EMBL" id="JBBMFV010000004">
    <property type="protein sequence ID" value="MEO3943312.1"/>
    <property type="molecule type" value="Genomic_DNA"/>
</dbReference>
<keyword evidence="5" id="KW-1185">Reference proteome</keyword>
<dbReference type="InterPro" id="IPR045337">
    <property type="entry name" value="MmgE_PrpD_C"/>
</dbReference>
<sequence>MTSENPSPQSLTEILSAHWSGMSFDDLPPGVVSSMKDHILDTLAVAMAGIPSEESRRVRHALSGMSNGGPCLVWGTGDRLNPAHAALANGTAAHARDFDDGGGPGHAGSATLPAAIAAAELLGSNGRDLIVAACAGYDISYRLLQGVGGFAAHTDRGWHSTGTFGTFAAAAACAKILGLEPAAFANALGIAGSFTGGIWAFIEDGAWTKRLHPGKAGESGIDAAFLARAGITGPHQVFEAPWGGIIATYAGGRGFPERVTAGLGRTFNVSTSYLKPYACCRGSHSTIDAVMQLISERNLQPSDVSSVTVTAGTTAINMLTVDPIETVFDAQFSLPYAISVALENRSVGLDQFDPPRISEPRIQETFAKISMVLDPSIELEEGPRLEFELTSGERITLLAGNPTDAKGSEKNPMTHDEVVAKARSLLRPYGNEATAQLIDAVENLDSEPTLDNLVSALGATPLANWRETHHDTNNLDRAGRSH</sequence>
<dbReference type="Pfam" id="PF19305">
    <property type="entry name" value="MmgE_PrpD_C"/>
    <property type="match status" value="1"/>
</dbReference>
<feature type="domain" description="MmgE/PrpD N-terminal" evidence="2">
    <location>
        <begin position="16"/>
        <end position="254"/>
    </location>
</feature>
<dbReference type="Gene3D" id="3.30.1330.120">
    <property type="entry name" value="2-methylcitrate dehydratase PrpD"/>
    <property type="match status" value="1"/>
</dbReference>
<feature type="domain" description="MmgE/PrpD C-terminal" evidence="3">
    <location>
        <begin position="277"/>
        <end position="444"/>
    </location>
</feature>
<evidence type="ECO:0000259" key="3">
    <source>
        <dbReference type="Pfam" id="PF19305"/>
    </source>
</evidence>
<dbReference type="InterPro" id="IPR036148">
    <property type="entry name" value="MmgE/PrpD_sf"/>
</dbReference>
<dbReference type="InterPro" id="IPR045336">
    <property type="entry name" value="MmgE_PrpD_N"/>
</dbReference>
<proteinExistence type="inferred from homology"/>
<evidence type="ECO:0000313" key="4">
    <source>
        <dbReference type="EMBL" id="MEO3943312.1"/>
    </source>
</evidence>
<dbReference type="Pfam" id="PF03972">
    <property type="entry name" value="MmgE_PrpD_N"/>
    <property type="match status" value="1"/>
</dbReference>
<organism evidence="4 5">
    <name type="scientific">Paenarthrobacter nicotinovorans</name>
    <name type="common">Arthrobacter nicotinovorans</name>
    <dbReference type="NCBI Taxonomy" id="29320"/>
    <lineage>
        <taxon>Bacteria</taxon>
        <taxon>Bacillati</taxon>
        <taxon>Actinomycetota</taxon>
        <taxon>Actinomycetes</taxon>
        <taxon>Micrococcales</taxon>
        <taxon>Micrococcaceae</taxon>
        <taxon>Paenarthrobacter</taxon>
    </lineage>
</organism>
<comment type="similarity">
    <text evidence="1">Belongs to the PrpD family.</text>
</comment>
<dbReference type="PANTHER" id="PTHR16943:SF8">
    <property type="entry name" value="2-METHYLCITRATE DEHYDRATASE"/>
    <property type="match status" value="1"/>
</dbReference>
<dbReference type="Gene3D" id="1.10.4100.10">
    <property type="entry name" value="2-methylcitrate dehydratase PrpD"/>
    <property type="match status" value="1"/>
</dbReference>
<protein>
    <submittedName>
        <fullName evidence="4">MmgE/PrpD family protein</fullName>
    </submittedName>
</protein>
<dbReference type="InterPro" id="IPR042188">
    <property type="entry name" value="MmgE/PrpD_sf_2"/>
</dbReference>
<dbReference type="InterPro" id="IPR042183">
    <property type="entry name" value="MmgE/PrpD_sf_1"/>
</dbReference>
<evidence type="ECO:0000259" key="2">
    <source>
        <dbReference type="Pfam" id="PF03972"/>
    </source>
</evidence>
<dbReference type="RefSeq" id="WP_347783469.1">
    <property type="nucleotide sequence ID" value="NZ_JBBMFV010000004.1"/>
</dbReference>
<name>A0ABV0GX83_PAENI</name>
<gene>
    <name evidence="4" type="ORF">V3C41_19750</name>
</gene>
<reference evidence="4 5" key="1">
    <citation type="journal article" date="2024" name="Appl. Microbiol. Biotechnol.">
        <title>Biosynthetic gene clusters with biotechnological applications in novel Antarctic isolates from Actinomycetota.</title>
        <authorList>
            <person name="Bruna P."/>
            <person name="Nunez-Montero K."/>
            <person name="Contreras M.J."/>
            <person name="Leal K."/>
            <person name="Garcia M."/>
            <person name="Abanto M."/>
            <person name="Barrientos L."/>
        </authorList>
    </citation>
    <scope>NUCLEOTIDE SEQUENCE [LARGE SCALE GENOMIC DNA]</scope>
    <source>
        <strain evidence="4 5">Se16.17</strain>
    </source>
</reference>
<evidence type="ECO:0000313" key="5">
    <source>
        <dbReference type="Proteomes" id="UP001448614"/>
    </source>
</evidence>
<evidence type="ECO:0000256" key="1">
    <source>
        <dbReference type="ARBA" id="ARBA00006174"/>
    </source>
</evidence>
<dbReference type="InterPro" id="IPR005656">
    <property type="entry name" value="MmgE_PrpD"/>
</dbReference>